<evidence type="ECO:0000259" key="1">
    <source>
        <dbReference type="PROSITE" id="PS50053"/>
    </source>
</evidence>
<organism evidence="2">
    <name type="scientific">bioreactor metagenome</name>
    <dbReference type="NCBI Taxonomy" id="1076179"/>
    <lineage>
        <taxon>unclassified sequences</taxon>
        <taxon>metagenomes</taxon>
        <taxon>ecological metagenomes</taxon>
    </lineage>
</organism>
<dbReference type="Gene3D" id="3.10.20.90">
    <property type="entry name" value="Phosphatidylinositol 3-kinase Catalytic Subunit, Chain A, domain 1"/>
    <property type="match status" value="1"/>
</dbReference>
<gene>
    <name evidence="2" type="ORF">SDC9_130649</name>
</gene>
<comment type="caution">
    <text evidence="2">The sequence shown here is derived from an EMBL/GenBank/DDBJ whole genome shotgun (WGS) entry which is preliminary data.</text>
</comment>
<dbReference type="AlphaFoldDB" id="A0A645D343"/>
<dbReference type="EMBL" id="VSSQ01032351">
    <property type="protein sequence ID" value="MPM83585.1"/>
    <property type="molecule type" value="Genomic_DNA"/>
</dbReference>
<dbReference type="PROSITE" id="PS50053">
    <property type="entry name" value="UBIQUITIN_2"/>
    <property type="match status" value="1"/>
</dbReference>
<proteinExistence type="predicted"/>
<dbReference type="InterPro" id="IPR000626">
    <property type="entry name" value="Ubiquitin-like_dom"/>
</dbReference>
<name>A0A645D343_9ZZZZ</name>
<protein>
    <recommendedName>
        <fullName evidence="1">Ubiquitin-like domain-containing protein</fullName>
    </recommendedName>
</protein>
<feature type="domain" description="Ubiquitin-like" evidence="1">
    <location>
        <begin position="3"/>
        <end position="79"/>
    </location>
</feature>
<dbReference type="InterPro" id="IPR029071">
    <property type="entry name" value="Ubiquitin-like_domsf"/>
</dbReference>
<evidence type="ECO:0000313" key="2">
    <source>
        <dbReference type="EMBL" id="MPM83585.1"/>
    </source>
</evidence>
<sequence>MGIKITVKNTADGSTIKMEVDPKETVSDIIDSAAEYWKRDAGAYVLKKGKSILRGTDTAMEINLMSGDTLEMIPDPEGGQ</sequence>
<reference evidence="2" key="1">
    <citation type="submission" date="2019-08" db="EMBL/GenBank/DDBJ databases">
        <authorList>
            <person name="Kucharzyk K."/>
            <person name="Murdoch R.W."/>
            <person name="Higgins S."/>
            <person name="Loffler F."/>
        </authorList>
    </citation>
    <scope>NUCLEOTIDE SEQUENCE</scope>
</reference>
<dbReference type="SUPFAM" id="SSF54236">
    <property type="entry name" value="Ubiquitin-like"/>
    <property type="match status" value="1"/>
</dbReference>
<accession>A0A645D343</accession>